<protein>
    <submittedName>
        <fullName evidence="2">Putative nervy</fullName>
    </submittedName>
</protein>
<proteinExistence type="predicted"/>
<evidence type="ECO:0000313" key="2">
    <source>
        <dbReference type="EMBL" id="KOB51824.1"/>
    </source>
</evidence>
<feature type="domain" description="NHR2-like" evidence="1">
    <location>
        <begin position="94"/>
        <end position="125"/>
    </location>
</feature>
<dbReference type="Gene3D" id="6.10.250.230">
    <property type="match status" value="1"/>
</dbReference>
<dbReference type="InterPro" id="IPR014896">
    <property type="entry name" value="NHR2"/>
</dbReference>
<feature type="non-terminal residue" evidence="2">
    <location>
        <position position="133"/>
    </location>
</feature>
<reference evidence="2 3" key="1">
    <citation type="journal article" date="2015" name="Genome Biol. Evol.">
        <title>The genome of winter moth (Operophtera brumata) provides a genomic perspective on sexual dimorphism and phenology.</title>
        <authorList>
            <person name="Derks M.F."/>
            <person name="Smit S."/>
            <person name="Salis L."/>
            <person name="Schijlen E."/>
            <person name="Bossers A."/>
            <person name="Mateman C."/>
            <person name="Pijl A.S."/>
            <person name="de Ridder D."/>
            <person name="Groenen M.A."/>
            <person name="Visser M.E."/>
            <person name="Megens H.J."/>
        </authorList>
    </citation>
    <scope>NUCLEOTIDE SEQUENCE [LARGE SCALE GENOMIC DNA]</scope>
    <source>
        <strain evidence="2">WM2013NL</strain>
        <tissue evidence="2">Head and thorax</tissue>
    </source>
</reference>
<dbReference type="Proteomes" id="UP000037510">
    <property type="component" value="Unassembled WGS sequence"/>
</dbReference>
<name>A0A0L7K2E6_OPEBR</name>
<comment type="caution">
    <text evidence="2">The sequence shown here is derived from an EMBL/GenBank/DDBJ whole genome shotgun (WGS) entry which is preliminary data.</text>
</comment>
<dbReference type="EMBL" id="JTDY01018247">
    <property type="protein sequence ID" value="KOB51824.1"/>
    <property type="molecule type" value="Genomic_DNA"/>
</dbReference>
<accession>A0A0L7K2E6</accession>
<dbReference type="Pfam" id="PF08788">
    <property type="entry name" value="NHR2"/>
    <property type="match status" value="1"/>
</dbReference>
<sequence>FYETPQTNGSHEDYVPHAKRPPPASLFLNPSFLYPGGNAGLFDYGHAYHGYHGQSEPAFERRDGGISVRDVSSMNAPFSEPRLAGPGAGALLKTDDEWRNINTMLNCILSMVEKTKRALAILQQRGEKTLASM</sequence>
<feature type="non-terminal residue" evidence="2">
    <location>
        <position position="1"/>
    </location>
</feature>
<gene>
    <name evidence="2" type="ORF">OBRU01_27112</name>
</gene>
<evidence type="ECO:0000313" key="3">
    <source>
        <dbReference type="Proteomes" id="UP000037510"/>
    </source>
</evidence>
<keyword evidence="3" id="KW-1185">Reference proteome</keyword>
<organism evidence="2 3">
    <name type="scientific">Operophtera brumata</name>
    <name type="common">Winter moth</name>
    <name type="synonym">Phalaena brumata</name>
    <dbReference type="NCBI Taxonomy" id="104452"/>
    <lineage>
        <taxon>Eukaryota</taxon>
        <taxon>Metazoa</taxon>
        <taxon>Ecdysozoa</taxon>
        <taxon>Arthropoda</taxon>
        <taxon>Hexapoda</taxon>
        <taxon>Insecta</taxon>
        <taxon>Pterygota</taxon>
        <taxon>Neoptera</taxon>
        <taxon>Endopterygota</taxon>
        <taxon>Lepidoptera</taxon>
        <taxon>Glossata</taxon>
        <taxon>Ditrysia</taxon>
        <taxon>Geometroidea</taxon>
        <taxon>Geometridae</taxon>
        <taxon>Larentiinae</taxon>
        <taxon>Operophtera</taxon>
    </lineage>
</organism>
<dbReference type="AlphaFoldDB" id="A0A0L7K2E6"/>
<evidence type="ECO:0000259" key="1">
    <source>
        <dbReference type="Pfam" id="PF08788"/>
    </source>
</evidence>